<organism evidence="1 2">
    <name type="scientific">Paraburkholderia phenoliruptrix BR3459a</name>
    <dbReference type="NCBI Taxonomy" id="1229205"/>
    <lineage>
        <taxon>Bacteria</taxon>
        <taxon>Pseudomonadati</taxon>
        <taxon>Pseudomonadota</taxon>
        <taxon>Betaproteobacteria</taxon>
        <taxon>Burkholderiales</taxon>
        <taxon>Burkholderiaceae</taxon>
        <taxon>Paraburkholderia</taxon>
    </lineage>
</organism>
<geneLocation type="plasmid" evidence="1 2">
    <name>pSYMBR3459</name>
</geneLocation>
<dbReference type="AlphaFoldDB" id="K0DUQ2"/>
<dbReference type="HOGENOM" id="CLU_2599286_0_0_4"/>
<dbReference type="eggNOG" id="COG2801">
    <property type="taxonomic scope" value="Bacteria"/>
</dbReference>
<dbReference type="Proteomes" id="UP000010105">
    <property type="component" value="Plasmid pSYMBR3459"/>
</dbReference>
<keyword evidence="1" id="KW-0614">Plasmid</keyword>
<accession>K0DUQ2</accession>
<evidence type="ECO:0000313" key="2">
    <source>
        <dbReference type="Proteomes" id="UP000010105"/>
    </source>
</evidence>
<dbReference type="EMBL" id="CP003865">
    <property type="protein sequence ID" value="AFT89966.1"/>
    <property type="molecule type" value="Genomic_DNA"/>
</dbReference>
<protein>
    <submittedName>
        <fullName evidence="1">Integrase, catalytic region</fullName>
    </submittedName>
</protein>
<dbReference type="PATRIC" id="fig|1229205.11.peg.6627"/>
<gene>
    <name evidence="1" type="ORF">BUPH_08218</name>
</gene>
<proteinExistence type="predicted"/>
<reference evidence="1 2" key="1">
    <citation type="journal article" date="2012" name="J. Bacteriol.">
        <title>Complete Genome Sequence of Burkholderia phenoliruptrix BR3459a (CLA1), a Heat-Tolerant, Nitrogen-Fixing Symbiont of Mimosa flocculosa.</title>
        <authorList>
            <person name="de Oliveira Cunha C."/>
            <person name="Goda Zuleta L.F."/>
            <person name="Paula de Almeida L.G."/>
            <person name="Prioli Ciapina L."/>
            <person name="Lustrino Borges W."/>
            <person name="Pitard R.M."/>
            <person name="Baldani J.I."/>
            <person name="Straliotto R."/>
            <person name="de Faria S.M."/>
            <person name="Hungria M."/>
            <person name="Sousa Cavada B."/>
            <person name="Mercante F.M."/>
            <person name="Ribeiro de Vasconcelos A.T."/>
        </authorList>
    </citation>
    <scope>NUCLEOTIDE SEQUENCE [LARGE SCALE GENOMIC DNA]</scope>
    <source>
        <strain evidence="1 2">BR3459a</strain>
        <plasmid evidence="1 2">pSYMBR3459</plasmid>
    </source>
</reference>
<dbReference type="KEGG" id="bpx:BUPH_08218"/>
<evidence type="ECO:0000313" key="1">
    <source>
        <dbReference type="EMBL" id="AFT89966.1"/>
    </source>
</evidence>
<name>K0DUQ2_9BURK</name>
<sequence>MFELQLPHVALKRLDFTIQLCSNNELPGYLELDFVEHCGGTKIDGDFVHSFVMTDIATRRMLGHATSKPCTRCRAYRTG</sequence>